<reference evidence="3 4" key="1">
    <citation type="submission" date="2015-01" db="EMBL/GenBank/DDBJ databases">
        <title>The Genome Sequence of Capronia semiimmersa CBS27337.</title>
        <authorList>
            <consortium name="The Broad Institute Genomics Platform"/>
            <person name="Cuomo C."/>
            <person name="de Hoog S."/>
            <person name="Gorbushina A."/>
            <person name="Stielow B."/>
            <person name="Teixiera M."/>
            <person name="Abouelleil A."/>
            <person name="Chapman S.B."/>
            <person name="Priest M."/>
            <person name="Young S.K."/>
            <person name="Wortman J."/>
            <person name="Nusbaum C."/>
            <person name="Birren B."/>
        </authorList>
    </citation>
    <scope>NUCLEOTIDE SEQUENCE [LARGE SCALE GENOMIC DNA]</scope>
    <source>
        <strain evidence="3 4">CBS 27337</strain>
    </source>
</reference>
<feature type="compositionally biased region" description="Basic and acidic residues" evidence="1">
    <location>
        <begin position="36"/>
        <end position="45"/>
    </location>
</feature>
<dbReference type="STRING" id="5601.A0A0D2CN55"/>
<accession>A0A0D2CN55</accession>
<name>A0A0D2CN55_9EURO</name>
<evidence type="ECO:0000313" key="4">
    <source>
        <dbReference type="Proteomes" id="UP000054266"/>
    </source>
</evidence>
<dbReference type="Pfam" id="PF00582">
    <property type="entry name" value="Usp"/>
    <property type="match status" value="1"/>
</dbReference>
<organism evidence="3 4">
    <name type="scientific">Phialophora macrospora</name>
    <dbReference type="NCBI Taxonomy" id="1851006"/>
    <lineage>
        <taxon>Eukaryota</taxon>
        <taxon>Fungi</taxon>
        <taxon>Dikarya</taxon>
        <taxon>Ascomycota</taxon>
        <taxon>Pezizomycotina</taxon>
        <taxon>Eurotiomycetes</taxon>
        <taxon>Chaetothyriomycetidae</taxon>
        <taxon>Chaetothyriales</taxon>
        <taxon>Herpotrichiellaceae</taxon>
        <taxon>Phialophora</taxon>
    </lineage>
</organism>
<dbReference type="InterPro" id="IPR014729">
    <property type="entry name" value="Rossmann-like_a/b/a_fold"/>
</dbReference>
<feature type="domain" description="UspA" evidence="2">
    <location>
        <begin position="125"/>
        <end position="261"/>
    </location>
</feature>
<gene>
    <name evidence="3" type="ORF">PV04_05952</name>
</gene>
<feature type="compositionally biased region" description="Basic residues" evidence="1">
    <location>
        <begin position="457"/>
        <end position="468"/>
    </location>
</feature>
<feature type="region of interest" description="Disordered" evidence="1">
    <location>
        <begin position="333"/>
        <end position="358"/>
    </location>
</feature>
<feature type="region of interest" description="Disordered" evidence="1">
    <location>
        <begin position="395"/>
        <end position="424"/>
    </location>
</feature>
<evidence type="ECO:0000256" key="1">
    <source>
        <dbReference type="SAM" id="MobiDB-lite"/>
    </source>
</evidence>
<dbReference type="PRINTS" id="PR01438">
    <property type="entry name" value="UNVRSLSTRESS"/>
</dbReference>
<dbReference type="EMBL" id="KN846959">
    <property type="protein sequence ID" value="KIW66641.1"/>
    <property type="molecule type" value="Genomic_DNA"/>
</dbReference>
<feature type="region of interest" description="Disordered" evidence="1">
    <location>
        <begin position="436"/>
        <end position="468"/>
    </location>
</feature>
<protein>
    <recommendedName>
        <fullName evidence="2">UspA domain-containing protein</fullName>
    </recommendedName>
</protein>
<dbReference type="AlphaFoldDB" id="A0A0D2CN55"/>
<sequence>MTNVSAHAPSASTEEEEELKFGQVWKDAASATQRPRLADQADGGRRKSSVQFHTADAENTIRRESVVQGPRISVSQRRMSSPPPPTHYQRGVSFDTIDNRDASTESFTLQYKHCDYAATPRSRVFLCGTDAKDYSEYALEWMMDELVDDGDEIVCLRVIEKDSKTAHDTPYDREKYRKEAKQLLDSIMLKNSQEDKAISIIMELAVGKVQEIFQRMIQLYEPAALVVGTRGRNLGGMQGLLPGSVSKYCLQQSPVPVIVVRPSSKRMKKKKKRQMETGRSLYSNMLEQAQTAGGNHVFAKNIYPSMSMEATQKEADAVERAIGHPKRGILKGAYGGPLTRVTSSKSDVTSDEDSPERSFALPIGYLSTESAPRADLAMNSPSIAALVEDWDDTAQAPERARSPRPPSKLREHRESDAAVSDTEDIRLLVPNIVDERRPSVRETTPWLANILRDKPQRRAPSHGRSPSR</sequence>
<dbReference type="PANTHER" id="PTHR47815:SF1">
    <property type="entry name" value="UNIVERSAL STRESS PROTEIN A FAMILY PROTEIN C25B2.10"/>
    <property type="match status" value="1"/>
</dbReference>
<feature type="region of interest" description="Disordered" evidence="1">
    <location>
        <begin position="1"/>
        <end position="53"/>
    </location>
</feature>
<evidence type="ECO:0000259" key="2">
    <source>
        <dbReference type="Pfam" id="PF00582"/>
    </source>
</evidence>
<dbReference type="PANTHER" id="PTHR47815">
    <property type="entry name" value="UNIVERSAL STRESS PROTEIN A FAMILY PROTEIN C25B2.10"/>
    <property type="match status" value="1"/>
</dbReference>
<keyword evidence="4" id="KW-1185">Reference proteome</keyword>
<feature type="region of interest" description="Disordered" evidence="1">
    <location>
        <begin position="68"/>
        <end position="92"/>
    </location>
</feature>
<dbReference type="CDD" id="cd23659">
    <property type="entry name" value="USP_At3g01520-like"/>
    <property type="match status" value="1"/>
</dbReference>
<evidence type="ECO:0000313" key="3">
    <source>
        <dbReference type="EMBL" id="KIW66641.1"/>
    </source>
</evidence>
<dbReference type="Proteomes" id="UP000054266">
    <property type="component" value="Unassembled WGS sequence"/>
</dbReference>
<proteinExistence type="predicted"/>
<dbReference type="InterPro" id="IPR006016">
    <property type="entry name" value="UspA"/>
</dbReference>
<dbReference type="SUPFAM" id="SSF52402">
    <property type="entry name" value="Adenine nucleotide alpha hydrolases-like"/>
    <property type="match status" value="1"/>
</dbReference>
<dbReference type="Gene3D" id="3.40.50.620">
    <property type="entry name" value="HUPs"/>
    <property type="match status" value="1"/>
</dbReference>
<dbReference type="HOGENOM" id="CLU_018542_0_1_1"/>
<dbReference type="InterPro" id="IPR006015">
    <property type="entry name" value="Universal_stress_UspA"/>
</dbReference>